<keyword evidence="3" id="KW-1185">Reference proteome</keyword>
<keyword evidence="1" id="KW-0812">Transmembrane</keyword>
<proteinExistence type="predicted"/>
<dbReference type="OrthoDB" id="9155427at2"/>
<dbReference type="AlphaFoldDB" id="A0A1H6BY73"/>
<evidence type="ECO:0000256" key="1">
    <source>
        <dbReference type="SAM" id="Phobius"/>
    </source>
</evidence>
<dbReference type="Proteomes" id="UP000236728">
    <property type="component" value="Unassembled WGS sequence"/>
</dbReference>
<reference evidence="2 3" key="1">
    <citation type="submission" date="2016-10" db="EMBL/GenBank/DDBJ databases">
        <authorList>
            <person name="de Groot N.N."/>
        </authorList>
    </citation>
    <scope>NUCLEOTIDE SEQUENCE [LARGE SCALE GENOMIC DNA]</scope>
    <source>
        <strain evidence="2 3">DSM 22489</strain>
    </source>
</reference>
<sequence length="143" mass="15937">MARRKVGKEFAGLAVLIVIGAVVLAVSKVVDSLGFTGAVVAAILVIVCMVWVKIAKRAKRLAYLRGKYGDESVVQHIMSKTLWQGETAEQVRDSIGLPSSMDNNLLKTRKREVWKYHPHGRGRYRLRVTLDNDVVIEIKTLGH</sequence>
<organism evidence="2 3">
    <name type="scientific">Bryocella elongata</name>
    <dbReference type="NCBI Taxonomy" id="863522"/>
    <lineage>
        <taxon>Bacteria</taxon>
        <taxon>Pseudomonadati</taxon>
        <taxon>Acidobacteriota</taxon>
        <taxon>Terriglobia</taxon>
        <taxon>Terriglobales</taxon>
        <taxon>Acidobacteriaceae</taxon>
        <taxon>Bryocella</taxon>
    </lineage>
</organism>
<evidence type="ECO:0008006" key="4">
    <source>
        <dbReference type="Google" id="ProtNLM"/>
    </source>
</evidence>
<evidence type="ECO:0000313" key="2">
    <source>
        <dbReference type="EMBL" id="SEG65659.1"/>
    </source>
</evidence>
<dbReference type="EMBL" id="FNVA01000008">
    <property type="protein sequence ID" value="SEG65659.1"/>
    <property type="molecule type" value="Genomic_DNA"/>
</dbReference>
<protein>
    <recommendedName>
        <fullName evidence="4">DUF2845 domain-containing protein</fullName>
    </recommendedName>
</protein>
<dbReference type="RefSeq" id="WP_103934908.1">
    <property type="nucleotide sequence ID" value="NZ_FNVA01000008.1"/>
</dbReference>
<feature type="transmembrane region" description="Helical" evidence="1">
    <location>
        <begin position="35"/>
        <end position="55"/>
    </location>
</feature>
<accession>A0A1H6BY73</accession>
<keyword evidence="1" id="KW-0472">Membrane</keyword>
<evidence type="ECO:0000313" key="3">
    <source>
        <dbReference type="Proteomes" id="UP000236728"/>
    </source>
</evidence>
<gene>
    <name evidence="2" type="ORF">SAMN05421819_4055</name>
</gene>
<keyword evidence="1" id="KW-1133">Transmembrane helix</keyword>
<name>A0A1H6BY73_9BACT</name>